<name>A0AC35UBL8_9BILA</name>
<evidence type="ECO:0000313" key="2">
    <source>
        <dbReference type="WBParaSite" id="RSKR_0000944700.1"/>
    </source>
</evidence>
<sequence>MTKNHFKFVQWKDKLEEVRYFEKGHHEGCFVASQSKPGKSILFKAKKDDFDCDFSEEEDKPIIIHVKVNNEPKVLSKSQTRKDKRRERNKAQAQRSLPIQ</sequence>
<proteinExistence type="predicted"/>
<reference evidence="2" key="1">
    <citation type="submission" date="2016-11" db="UniProtKB">
        <authorList>
            <consortium name="WormBaseParasite"/>
        </authorList>
    </citation>
    <scope>IDENTIFICATION</scope>
    <source>
        <strain evidence="2">KR3021</strain>
    </source>
</reference>
<dbReference type="WBParaSite" id="RSKR_0000944700.1">
    <property type="protein sequence ID" value="RSKR_0000944700.1"/>
    <property type="gene ID" value="RSKR_0000944700"/>
</dbReference>
<accession>A0AC35UBL8</accession>
<organism evidence="1 2">
    <name type="scientific">Rhabditophanes sp. KR3021</name>
    <dbReference type="NCBI Taxonomy" id="114890"/>
    <lineage>
        <taxon>Eukaryota</taxon>
        <taxon>Metazoa</taxon>
        <taxon>Ecdysozoa</taxon>
        <taxon>Nematoda</taxon>
        <taxon>Chromadorea</taxon>
        <taxon>Rhabditida</taxon>
        <taxon>Tylenchina</taxon>
        <taxon>Panagrolaimomorpha</taxon>
        <taxon>Strongyloidoidea</taxon>
        <taxon>Alloionematidae</taxon>
        <taxon>Rhabditophanes</taxon>
    </lineage>
</organism>
<evidence type="ECO:0000313" key="1">
    <source>
        <dbReference type="Proteomes" id="UP000095286"/>
    </source>
</evidence>
<protein>
    <submittedName>
        <fullName evidence="2">Tub domain-containing protein</fullName>
    </submittedName>
</protein>
<dbReference type="Proteomes" id="UP000095286">
    <property type="component" value="Unplaced"/>
</dbReference>